<dbReference type="Proteomes" id="UP000240988">
    <property type="component" value="Unassembled WGS sequence"/>
</dbReference>
<name>A0A2U3NVV9_9MYCO</name>
<evidence type="ECO:0000313" key="2">
    <source>
        <dbReference type="Proteomes" id="UP000240988"/>
    </source>
</evidence>
<dbReference type="AlphaFoldDB" id="A0A2U3NVV9"/>
<dbReference type="STRING" id="1841860.GCA_900157375_03412"/>
<sequence length="177" mass="19073">MATMSPSVTRMNDQRTLLLLRHAKSAYPPDVADHERPLAPRGIREAGLAGEWLRATAPGVDAVLCSTATRTRQTLAETGIDAPVQYRERLYGATPGMMIDEINGVDDDVNTLLVVGHEPTMSDVALGLAGDIGTNVAAMQRISEKFPTSAIAVLTVAGDWKRVELGRATLVEFHVPR</sequence>
<dbReference type="Pfam" id="PF00300">
    <property type="entry name" value="His_Phos_1"/>
    <property type="match status" value="1"/>
</dbReference>
<dbReference type="SUPFAM" id="SSF53254">
    <property type="entry name" value="Phosphoglycerate mutase-like"/>
    <property type="match status" value="1"/>
</dbReference>
<dbReference type="PANTHER" id="PTHR47623">
    <property type="entry name" value="OS09G0287300 PROTEIN"/>
    <property type="match status" value="1"/>
</dbReference>
<dbReference type="CDD" id="cd07067">
    <property type="entry name" value="HP_PGM_like"/>
    <property type="match status" value="1"/>
</dbReference>
<reference evidence="1 2" key="1">
    <citation type="submission" date="2017-01" db="EMBL/GenBank/DDBJ databases">
        <authorList>
            <consortium name="Urmite Genomes"/>
        </authorList>
    </citation>
    <scope>NUCLEOTIDE SEQUENCE [LARGE SCALE GENOMIC DNA]</scope>
    <source>
        <strain evidence="1 2">AB57</strain>
    </source>
</reference>
<organism evidence="1 2">
    <name type="scientific">Mycobacterium rhizamassiliense</name>
    <dbReference type="NCBI Taxonomy" id="1841860"/>
    <lineage>
        <taxon>Bacteria</taxon>
        <taxon>Bacillati</taxon>
        <taxon>Actinomycetota</taxon>
        <taxon>Actinomycetes</taxon>
        <taxon>Mycobacteriales</taxon>
        <taxon>Mycobacteriaceae</taxon>
        <taxon>Mycobacterium</taxon>
    </lineage>
</organism>
<dbReference type="EMBL" id="FUFA01000004">
    <property type="protein sequence ID" value="SPM35585.1"/>
    <property type="molecule type" value="Genomic_DNA"/>
</dbReference>
<dbReference type="InterPro" id="IPR029033">
    <property type="entry name" value="His_PPase_superfam"/>
</dbReference>
<dbReference type="InterPro" id="IPR013078">
    <property type="entry name" value="His_Pase_superF_clade-1"/>
</dbReference>
<gene>
    <name evidence="1" type="ORF">MRAB57_3410</name>
</gene>
<dbReference type="SMART" id="SM00855">
    <property type="entry name" value="PGAM"/>
    <property type="match status" value="1"/>
</dbReference>
<dbReference type="PANTHER" id="PTHR47623:SF1">
    <property type="entry name" value="OS09G0287300 PROTEIN"/>
    <property type="match status" value="1"/>
</dbReference>
<protein>
    <submittedName>
        <fullName evidence="1">Phosphohistidine phosphatase SixA</fullName>
    </submittedName>
</protein>
<accession>A0A2U3NVV9</accession>
<keyword evidence="2" id="KW-1185">Reference proteome</keyword>
<dbReference type="Gene3D" id="3.40.50.1240">
    <property type="entry name" value="Phosphoglycerate mutase-like"/>
    <property type="match status" value="1"/>
</dbReference>
<evidence type="ECO:0000313" key="1">
    <source>
        <dbReference type="EMBL" id="SPM35585.1"/>
    </source>
</evidence>
<proteinExistence type="predicted"/>